<keyword evidence="5 9" id="KW-0653">Protein transport</keyword>
<dbReference type="AlphaFoldDB" id="A0A819XTI9"/>
<feature type="transmembrane region" description="Helical" evidence="9">
    <location>
        <begin position="36"/>
        <end position="58"/>
    </location>
</feature>
<comment type="function">
    <text evidence="1 9">May be involved in fusion of retrograde transport vesicles derived from an endocytic compartment with the Golgi complex.</text>
</comment>
<gene>
    <name evidence="11" type="ORF">OVN521_LOCUS23043</name>
</gene>
<keyword evidence="3 9" id="KW-0813">Transport</keyword>
<evidence type="ECO:0000256" key="10">
    <source>
        <dbReference type="SAM" id="Coils"/>
    </source>
</evidence>
<dbReference type="GO" id="GO:0005737">
    <property type="term" value="C:cytoplasm"/>
    <property type="evidence" value="ECO:0007669"/>
    <property type="project" value="UniProtKB-ARBA"/>
</dbReference>
<evidence type="ECO:0000256" key="7">
    <source>
        <dbReference type="ARBA" id="ARBA00023136"/>
    </source>
</evidence>
<evidence type="ECO:0000256" key="9">
    <source>
        <dbReference type="RuleBase" id="RU363111"/>
    </source>
</evidence>
<comment type="subcellular location">
    <subcellularLocation>
        <location evidence="2 9">Membrane</location>
        <topology evidence="2 9">Multi-pass membrane protein</topology>
    </subcellularLocation>
</comment>
<dbReference type="InterPro" id="IPR011691">
    <property type="entry name" value="Vesicle_transpt_SFT2"/>
</dbReference>
<sequence length="692" mass="80591">MDKVTRFFNPDEEQPKEQNAIMSEISGLSWDTRLKGFGICLLIALMLGIGAVIIYFLGGNLSGFAILYSFAVIFGLLSTIFLMGPLNQLKKMFDSTRWIATVVFLASVVMTLVSALVIKIGVLVLIFVIVQFLALAWYTISYIPFARDAIKKMSFTGIKKSQLISLPFLKKRLRSITSLGLRNLTVSEFNFTVHFTLHRNEKTVAFYTSELAENQRSPEWSYLKFPPTTQCLQDFLMRVWITSKENSRLFLEYDVHLDDSLIPDEQKDDSQRSNNTLWLEMFGYQFTDNESMLEIQKNVQFTDTASTTIDKKSKRISLVKSYNKLSILRMMNVIDAIRSENRSSTQCLERLQTFVDVHQDHLSKIKERESRRLRVESLRQRLQSQLIVYEQRFNSYQERQKLFEERKNQLEHNLYQLIHQHEQIDFYINHLNQSKCTLHDLIQVINFRQKNIVHEIYHYIYPIIGDDNDEYSIANVKLPQAEDKTYQTSMTREREKEVEAAIGYCAHFVFIISQFMQIPLRFPIEFYGTSPIKIYDYSLQSGEFALYPSYDMNTFQYGLYLLNRDIGQLMYHCRVGTRPTDYRKTLKNLKDLLEQYFTITNNNNNQIHLYSQSSQSSTQTIVPTSLCISEQRLIQHKQNSSNNSLLSLSASTASSIIETLDLDQNGDDSDDIDLFPTLNSMSPRLRMQLSQQ</sequence>
<dbReference type="GO" id="GO:0015031">
    <property type="term" value="P:protein transport"/>
    <property type="evidence" value="ECO:0007669"/>
    <property type="project" value="UniProtKB-KW"/>
</dbReference>
<evidence type="ECO:0000256" key="5">
    <source>
        <dbReference type="ARBA" id="ARBA00022927"/>
    </source>
</evidence>
<dbReference type="InterPro" id="IPR007305">
    <property type="entry name" value="Vesicle_transpt_Got1/SFT2"/>
</dbReference>
<dbReference type="Proteomes" id="UP000663866">
    <property type="component" value="Unassembled WGS sequence"/>
</dbReference>
<reference evidence="11" key="1">
    <citation type="submission" date="2021-02" db="EMBL/GenBank/DDBJ databases">
        <authorList>
            <person name="Nowell W R."/>
        </authorList>
    </citation>
    <scope>NUCLEOTIDE SEQUENCE</scope>
</reference>
<accession>A0A819XTI9</accession>
<keyword evidence="4 9" id="KW-0812">Transmembrane</keyword>
<dbReference type="Pfam" id="PF04178">
    <property type="entry name" value="Got1"/>
    <property type="match status" value="1"/>
</dbReference>
<keyword evidence="12" id="KW-1185">Reference proteome</keyword>
<dbReference type="GO" id="GO:0016020">
    <property type="term" value="C:membrane"/>
    <property type="evidence" value="ECO:0007669"/>
    <property type="project" value="UniProtKB-SubCell"/>
</dbReference>
<dbReference type="GO" id="GO:0016192">
    <property type="term" value="P:vesicle-mediated transport"/>
    <property type="evidence" value="ECO:0007669"/>
    <property type="project" value="InterPro"/>
</dbReference>
<evidence type="ECO:0000256" key="1">
    <source>
        <dbReference type="ARBA" id="ARBA00003566"/>
    </source>
</evidence>
<evidence type="ECO:0000256" key="2">
    <source>
        <dbReference type="ARBA" id="ARBA00004141"/>
    </source>
</evidence>
<evidence type="ECO:0000313" key="11">
    <source>
        <dbReference type="EMBL" id="CAF4140540.1"/>
    </source>
</evidence>
<keyword evidence="10" id="KW-0175">Coiled coil</keyword>
<dbReference type="GO" id="GO:0012505">
    <property type="term" value="C:endomembrane system"/>
    <property type="evidence" value="ECO:0007669"/>
    <property type="project" value="UniProtKB-ARBA"/>
</dbReference>
<keyword evidence="6 9" id="KW-1133">Transmembrane helix</keyword>
<comment type="similarity">
    <text evidence="8 9">Belongs to the SFT2 family.</text>
</comment>
<feature type="transmembrane region" description="Helical" evidence="9">
    <location>
        <begin position="64"/>
        <end position="86"/>
    </location>
</feature>
<feature type="transmembrane region" description="Helical" evidence="9">
    <location>
        <begin position="98"/>
        <end position="118"/>
    </location>
</feature>
<evidence type="ECO:0000256" key="3">
    <source>
        <dbReference type="ARBA" id="ARBA00022448"/>
    </source>
</evidence>
<dbReference type="PANTHER" id="PTHR23137:SF6">
    <property type="entry name" value="VESICLE TRANSPORT PROTEIN"/>
    <property type="match status" value="1"/>
</dbReference>
<comment type="caution">
    <text evidence="11">The sequence shown here is derived from an EMBL/GenBank/DDBJ whole genome shotgun (WGS) entry which is preliminary data.</text>
</comment>
<name>A0A819XTI9_9BILA</name>
<evidence type="ECO:0000313" key="12">
    <source>
        <dbReference type="Proteomes" id="UP000663866"/>
    </source>
</evidence>
<evidence type="ECO:0000256" key="4">
    <source>
        <dbReference type="ARBA" id="ARBA00022692"/>
    </source>
</evidence>
<protein>
    <recommendedName>
        <fullName evidence="9">Vesicle transport protein</fullName>
    </recommendedName>
</protein>
<feature type="coiled-coil region" evidence="10">
    <location>
        <begin position="379"/>
        <end position="413"/>
    </location>
</feature>
<evidence type="ECO:0000256" key="6">
    <source>
        <dbReference type="ARBA" id="ARBA00022989"/>
    </source>
</evidence>
<evidence type="ECO:0000256" key="8">
    <source>
        <dbReference type="ARBA" id="ARBA00025800"/>
    </source>
</evidence>
<dbReference type="EMBL" id="CAJOBG010005128">
    <property type="protein sequence ID" value="CAF4140540.1"/>
    <property type="molecule type" value="Genomic_DNA"/>
</dbReference>
<proteinExistence type="inferred from homology"/>
<feature type="transmembrane region" description="Helical" evidence="9">
    <location>
        <begin position="124"/>
        <end position="145"/>
    </location>
</feature>
<organism evidence="11 12">
    <name type="scientific">Rotaria magnacalcarata</name>
    <dbReference type="NCBI Taxonomy" id="392030"/>
    <lineage>
        <taxon>Eukaryota</taxon>
        <taxon>Metazoa</taxon>
        <taxon>Spiralia</taxon>
        <taxon>Gnathifera</taxon>
        <taxon>Rotifera</taxon>
        <taxon>Eurotatoria</taxon>
        <taxon>Bdelloidea</taxon>
        <taxon>Philodinida</taxon>
        <taxon>Philodinidae</taxon>
        <taxon>Rotaria</taxon>
    </lineage>
</organism>
<dbReference type="PANTHER" id="PTHR23137">
    <property type="entry name" value="VESICLE TRANSPORT PROTEIN-RELATED"/>
    <property type="match status" value="1"/>
</dbReference>
<keyword evidence="7 9" id="KW-0472">Membrane</keyword>